<dbReference type="NCBIfam" id="TIGR01841">
    <property type="entry name" value="phasin"/>
    <property type="match status" value="1"/>
</dbReference>
<reference evidence="1 2" key="1">
    <citation type="submission" date="2024-09" db="EMBL/GenBank/DDBJ databases">
        <authorList>
            <person name="Sun Q."/>
            <person name="Mori K."/>
        </authorList>
    </citation>
    <scope>NUCLEOTIDE SEQUENCE [LARGE SCALE GENOMIC DNA]</scope>
    <source>
        <strain evidence="1 2">NCAIM B.01794</strain>
    </source>
</reference>
<evidence type="ECO:0000313" key="1">
    <source>
        <dbReference type="EMBL" id="MFC0710004.1"/>
    </source>
</evidence>
<dbReference type="EMBL" id="JBHLSS010000064">
    <property type="protein sequence ID" value="MFC0710004.1"/>
    <property type="molecule type" value="Genomic_DNA"/>
</dbReference>
<sequence length="179" mass="19220">MSSFDSNVFQKGVPSGLETVRHLGEGVIEGSERLVRLQFQALHTASDLFFANWRWLLAAPGTRAPVELSPAAQAVRMLEYGRQAQEVAAASQRVLLNLARRQMDIGTRQMHGMVAEVARNAPSDAKPLVNALQATAKQIDCLYGRGLEVAGRGLAQADDAVRATREAGSAAAGALEPRE</sequence>
<proteinExistence type="predicted"/>
<keyword evidence="2" id="KW-1185">Reference proteome</keyword>
<name>A0ABV6SKE6_AZOPA</name>
<dbReference type="Proteomes" id="UP001589891">
    <property type="component" value="Unassembled WGS sequence"/>
</dbReference>
<comment type="caution">
    <text evidence="1">The sequence shown here is derived from an EMBL/GenBank/DDBJ whole genome shotgun (WGS) entry which is preliminary data.</text>
</comment>
<dbReference type="InterPro" id="IPR010127">
    <property type="entry name" value="Phasin_subfam-1"/>
</dbReference>
<organism evidence="1 2">
    <name type="scientific">Azorhizophilus paspali</name>
    <name type="common">Azotobacter paspali</name>
    <dbReference type="NCBI Taxonomy" id="69963"/>
    <lineage>
        <taxon>Bacteria</taxon>
        <taxon>Pseudomonadati</taxon>
        <taxon>Pseudomonadota</taxon>
        <taxon>Gammaproteobacteria</taxon>
        <taxon>Pseudomonadales</taxon>
        <taxon>Pseudomonadaceae</taxon>
        <taxon>Azorhizophilus</taxon>
    </lineage>
</organism>
<gene>
    <name evidence="1" type="ORF">ACFFGX_10680</name>
</gene>
<evidence type="ECO:0000313" key="2">
    <source>
        <dbReference type="Proteomes" id="UP001589891"/>
    </source>
</evidence>
<accession>A0ABV6SKE6</accession>
<dbReference type="RefSeq" id="WP_376945562.1">
    <property type="nucleotide sequence ID" value="NZ_CP171449.1"/>
</dbReference>
<protein>
    <submittedName>
        <fullName evidence="1">Phasin family protein</fullName>
    </submittedName>
</protein>